<dbReference type="PIRSF" id="PIRSF006769">
    <property type="entry name" value="RibD"/>
    <property type="match status" value="1"/>
</dbReference>
<feature type="binding site" evidence="17">
    <location>
        <position position="209"/>
    </location>
    <ligand>
        <name>substrate</name>
    </ligand>
</feature>
<comment type="pathway">
    <text evidence="3 15">Cofactor biosynthesis; riboflavin biosynthesis; 5-amino-6-(D-ribitylamino)uracil from GTP: step 3/4.</text>
</comment>
<feature type="binding site" evidence="17">
    <location>
        <position position="212"/>
    </location>
    <ligand>
        <name>substrate</name>
    </ligand>
</feature>
<dbReference type="PROSITE" id="PS51747">
    <property type="entry name" value="CYT_DCMP_DEAMINASES_2"/>
    <property type="match status" value="1"/>
</dbReference>
<dbReference type="EC" id="1.1.1.193" evidence="15"/>
<evidence type="ECO:0000313" key="21">
    <source>
        <dbReference type="Proteomes" id="UP000242699"/>
    </source>
</evidence>
<dbReference type="GO" id="GO:0050661">
    <property type="term" value="F:NADP binding"/>
    <property type="evidence" value="ECO:0007669"/>
    <property type="project" value="InterPro"/>
</dbReference>
<feature type="binding site" evidence="17">
    <location>
        <position position="227"/>
    </location>
    <ligand>
        <name>NADP(+)</name>
        <dbReference type="ChEBI" id="CHEBI:58349"/>
    </ligand>
</feature>
<dbReference type="InterPro" id="IPR002125">
    <property type="entry name" value="CMP_dCMP_dom"/>
</dbReference>
<dbReference type="PROSITE" id="PS00903">
    <property type="entry name" value="CYT_DCMP_DEAMINASES_1"/>
    <property type="match status" value="1"/>
</dbReference>
<proteinExistence type="inferred from homology"/>
<comment type="similarity">
    <text evidence="4 15">In the N-terminal section; belongs to the cytidine and deoxycytidylate deaminase family.</text>
</comment>
<dbReference type="GO" id="GO:0008835">
    <property type="term" value="F:diaminohydroxyphosphoribosylaminopyrimidine deaminase activity"/>
    <property type="evidence" value="ECO:0007669"/>
    <property type="project" value="UniProtKB-EC"/>
</dbReference>
<dbReference type="Gene3D" id="3.40.140.10">
    <property type="entry name" value="Cytidine Deaminase, domain 2"/>
    <property type="match status" value="1"/>
</dbReference>
<protein>
    <recommendedName>
        <fullName evidence="15">Riboflavin biosynthesis protein RibD</fullName>
    </recommendedName>
    <domain>
        <recommendedName>
            <fullName evidence="15">Diaminohydroxyphosphoribosylaminopyrimidine deaminase</fullName>
            <shortName evidence="15">DRAP deaminase</shortName>
            <ecNumber evidence="15">3.5.4.26</ecNumber>
        </recommendedName>
        <alternativeName>
            <fullName evidence="15">Riboflavin-specific deaminase</fullName>
        </alternativeName>
    </domain>
    <domain>
        <recommendedName>
            <fullName evidence="15">5-amino-6-(5-phosphoribosylamino)uracil reductase</fullName>
            <ecNumber evidence="15">1.1.1.193</ecNumber>
        </recommendedName>
        <alternativeName>
            <fullName evidence="15">HTP reductase</fullName>
        </alternativeName>
    </domain>
</protein>
<keyword evidence="12" id="KW-0511">Multifunctional enzyme</keyword>
<feature type="binding site" evidence="17">
    <location>
        <position position="300"/>
    </location>
    <ligand>
        <name>substrate</name>
    </ligand>
</feature>
<feature type="binding site" evidence="17">
    <location>
        <position position="173"/>
    </location>
    <ligand>
        <name>substrate</name>
    </ligand>
</feature>
<feature type="binding site" evidence="17">
    <location>
        <position position="201"/>
    </location>
    <ligand>
        <name>NADP(+)</name>
        <dbReference type="ChEBI" id="CHEBI:58349"/>
    </ligand>
</feature>
<feature type="binding site" evidence="18">
    <location>
        <position position="80"/>
    </location>
    <ligand>
        <name>Zn(2+)</name>
        <dbReference type="ChEBI" id="CHEBI:29105"/>
        <note>catalytic</note>
    </ligand>
</feature>
<evidence type="ECO:0000256" key="10">
    <source>
        <dbReference type="ARBA" id="ARBA00022857"/>
    </source>
</evidence>
<dbReference type="Pfam" id="PF01872">
    <property type="entry name" value="RibD_C"/>
    <property type="match status" value="1"/>
</dbReference>
<dbReference type="Proteomes" id="UP000242699">
    <property type="component" value="Unassembled WGS sequence"/>
</dbReference>
<dbReference type="PANTHER" id="PTHR38011">
    <property type="entry name" value="DIHYDROFOLATE REDUCTASE FAMILY PROTEIN (AFU_ORTHOLOGUE AFUA_8G06820)"/>
    <property type="match status" value="1"/>
</dbReference>
<evidence type="ECO:0000256" key="9">
    <source>
        <dbReference type="ARBA" id="ARBA00022833"/>
    </source>
</evidence>
<dbReference type="InterPro" id="IPR016192">
    <property type="entry name" value="APOBEC/CMP_deaminase_Zn-bd"/>
</dbReference>
<evidence type="ECO:0000256" key="12">
    <source>
        <dbReference type="ARBA" id="ARBA00023268"/>
    </source>
</evidence>
<evidence type="ECO:0000256" key="2">
    <source>
        <dbReference type="ARBA" id="ARBA00004882"/>
    </source>
</evidence>
<dbReference type="SUPFAM" id="SSF53927">
    <property type="entry name" value="Cytidine deaminase-like"/>
    <property type="match status" value="1"/>
</dbReference>
<keyword evidence="6 15" id="KW-0686">Riboflavin biosynthesis</keyword>
<dbReference type="Gene3D" id="3.40.430.10">
    <property type="entry name" value="Dihydrofolate Reductase, subunit A"/>
    <property type="match status" value="1"/>
</dbReference>
<comment type="similarity">
    <text evidence="5 15">In the C-terminal section; belongs to the HTP reductase family.</text>
</comment>
<evidence type="ECO:0000256" key="5">
    <source>
        <dbReference type="ARBA" id="ARBA00007417"/>
    </source>
</evidence>
<evidence type="ECO:0000256" key="16">
    <source>
        <dbReference type="PIRSR" id="PIRSR006769-1"/>
    </source>
</evidence>
<dbReference type="InterPro" id="IPR050765">
    <property type="entry name" value="Riboflavin_Biosynth_HTPR"/>
</dbReference>
<feature type="binding site" evidence="17">
    <location>
        <position position="189"/>
    </location>
    <ligand>
        <name>substrate</name>
    </ligand>
</feature>
<comment type="function">
    <text evidence="1 15">Converts 2,5-diamino-6-(ribosylamino)-4(3h)-pyrimidinone 5'-phosphate into 5-amino-6-(ribosylamino)-2,4(1h,3h)-pyrimidinedione 5'-phosphate.</text>
</comment>
<comment type="cofactor">
    <cofactor evidence="15 18">
        <name>Zn(2+)</name>
        <dbReference type="ChEBI" id="CHEBI:29105"/>
    </cofactor>
    <text evidence="15 18">Binds 1 zinc ion.</text>
</comment>
<feature type="binding site" evidence="18">
    <location>
        <position position="89"/>
    </location>
    <ligand>
        <name>Zn(2+)</name>
        <dbReference type="ChEBI" id="CHEBI:29105"/>
        <note>catalytic</note>
    </ligand>
</feature>
<organism evidence="20 21">
    <name type="scientific">Sulfobacillus benefaciens</name>
    <dbReference type="NCBI Taxonomy" id="453960"/>
    <lineage>
        <taxon>Bacteria</taxon>
        <taxon>Bacillati</taxon>
        <taxon>Bacillota</taxon>
        <taxon>Clostridia</taxon>
        <taxon>Eubacteriales</taxon>
        <taxon>Clostridiales Family XVII. Incertae Sedis</taxon>
        <taxon>Sulfobacillus</taxon>
    </lineage>
</organism>
<dbReference type="InterPro" id="IPR011549">
    <property type="entry name" value="RibD_C"/>
</dbReference>
<dbReference type="FunFam" id="3.40.140.10:FF:000025">
    <property type="entry name" value="Riboflavin biosynthesis protein RibD"/>
    <property type="match status" value="1"/>
</dbReference>
<dbReference type="UniPathway" id="UPA00275">
    <property type="reaction ID" value="UER00401"/>
</dbReference>
<evidence type="ECO:0000256" key="8">
    <source>
        <dbReference type="ARBA" id="ARBA00022801"/>
    </source>
</evidence>
<dbReference type="CDD" id="cd01284">
    <property type="entry name" value="Riboflavin_deaminase-reductase"/>
    <property type="match status" value="1"/>
</dbReference>
<accession>A0A2T2WRT1</accession>
<feature type="binding site" evidence="17">
    <location>
        <begin position="302"/>
        <end position="308"/>
    </location>
    <ligand>
        <name>NADP(+)</name>
        <dbReference type="ChEBI" id="CHEBI:58349"/>
    </ligand>
</feature>
<dbReference type="SUPFAM" id="SSF53597">
    <property type="entry name" value="Dihydrofolate reductase-like"/>
    <property type="match status" value="1"/>
</dbReference>
<keyword evidence="11 15" id="KW-0560">Oxidoreductase</keyword>
<comment type="caution">
    <text evidence="20">The sequence shown here is derived from an EMBL/GenBank/DDBJ whole genome shotgun (WGS) entry which is preliminary data.</text>
</comment>
<evidence type="ECO:0000313" key="20">
    <source>
        <dbReference type="EMBL" id="PSR24945.1"/>
    </source>
</evidence>
<keyword evidence="8 15" id="KW-0378">Hydrolase</keyword>
<dbReference type="InterPro" id="IPR004794">
    <property type="entry name" value="Eubact_RibD"/>
</dbReference>
<reference evidence="20 21" key="1">
    <citation type="journal article" date="2014" name="BMC Genomics">
        <title>Comparison of environmental and isolate Sulfobacillus genomes reveals diverse carbon, sulfur, nitrogen, and hydrogen metabolisms.</title>
        <authorList>
            <person name="Justice N.B."/>
            <person name="Norman A."/>
            <person name="Brown C.T."/>
            <person name="Singh A."/>
            <person name="Thomas B.C."/>
            <person name="Banfield J.F."/>
        </authorList>
    </citation>
    <scope>NUCLEOTIDE SEQUENCE [LARGE SCALE GENOMIC DNA]</scope>
    <source>
        <strain evidence="20">AMDSBA1</strain>
    </source>
</reference>
<dbReference type="GO" id="GO:0008270">
    <property type="term" value="F:zinc ion binding"/>
    <property type="evidence" value="ECO:0007669"/>
    <property type="project" value="InterPro"/>
</dbReference>
<dbReference type="GO" id="GO:0008703">
    <property type="term" value="F:5-amino-6-(5-phosphoribosylamino)uracil reductase activity"/>
    <property type="evidence" value="ECO:0007669"/>
    <property type="project" value="UniProtKB-EC"/>
</dbReference>
<comment type="pathway">
    <text evidence="2 15">Cofactor biosynthesis; riboflavin biosynthesis; 5-amino-6-(D-ribitylamino)uracil from GTP: step 2/4.</text>
</comment>
<evidence type="ECO:0000256" key="14">
    <source>
        <dbReference type="ARBA" id="ARBA00049886"/>
    </source>
</evidence>
<feature type="domain" description="CMP/dCMP-type deaminase" evidence="19">
    <location>
        <begin position="5"/>
        <end position="128"/>
    </location>
</feature>
<evidence type="ECO:0000256" key="6">
    <source>
        <dbReference type="ARBA" id="ARBA00022619"/>
    </source>
</evidence>
<dbReference type="AlphaFoldDB" id="A0A2T2WRT1"/>
<evidence type="ECO:0000256" key="4">
    <source>
        <dbReference type="ARBA" id="ARBA00005259"/>
    </source>
</evidence>
<evidence type="ECO:0000256" key="3">
    <source>
        <dbReference type="ARBA" id="ARBA00004910"/>
    </source>
</evidence>
<dbReference type="InterPro" id="IPR016193">
    <property type="entry name" value="Cytidine_deaminase-like"/>
</dbReference>
<sequence length="386" mass="41645">MEGNQLDSPVMQRALRLARRGRYTASPNPMVGAVVLDREGHLVGEGYHKQAGGPHAEIFALNQAQEKAQGGSLYVTLEPCNHTGRTPPCTDAIIAAGIRHVVIALRDPNPQVKGGGVERLQNAGITVEVGDSEEKARQLNHAFITWSTKHRPWVTLKSAMSLDGKVATKTGDSRYITHARALAAVHELRRLHDAILVGVETVLADDPSLTYRGPGKGRDPIRVVVDTKGRTPPTARVFQTPSAAPALVFTTSQSSANWQRDIFSAGGEVIEVPANSSGTVSLPDVLRELASRHVLSVLVEGGPRIHASFVTGNWADEWYSFISPIIIGGSAPTPVMGDGITRLREAYSLDNLDVHKLGEDVVIHGLFVQEDAFHDPVHTKEEGTHV</sequence>
<dbReference type="EMBL" id="PXYT01000064">
    <property type="protein sequence ID" value="PSR24945.1"/>
    <property type="molecule type" value="Genomic_DNA"/>
</dbReference>
<evidence type="ECO:0000256" key="7">
    <source>
        <dbReference type="ARBA" id="ARBA00022723"/>
    </source>
</evidence>
<dbReference type="PANTHER" id="PTHR38011:SF7">
    <property type="entry name" value="2,5-DIAMINO-6-RIBOSYLAMINO-4(3H)-PYRIMIDINONE 5'-PHOSPHATE REDUCTASE"/>
    <property type="match status" value="1"/>
</dbReference>
<evidence type="ECO:0000256" key="13">
    <source>
        <dbReference type="ARBA" id="ARBA00049861"/>
    </source>
</evidence>
<dbReference type="InterPro" id="IPR024072">
    <property type="entry name" value="DHFR-like_dom_sf"/>
</dbReference>
<evidence type="ECO:0000256" key="17">
    <source>
        <dbReference type="PIRSR" id="PIRSR006769-2"/>
    </source>
</evidence>
<keyword evidence="9 15" id="KW-0862">Zinc</keyword>
<dbReference type="NCBIfam" id="TIGR00326">
    <property type="entry name" value="eubact_ribD"/>
    <property type="match status" value="1"/>
</dbReference>
<dbReference type="GO" id="GO:0009231">
    <property type="term" value="P:riboflavin biosynthetic process"/>
    <property type="evidence" value="ECO:0007669"/>
    <property type="project" value="UniProtKB-UniPathway"/>
</dbReference>
<dbReference type="Pfam" id="PF00383">
    <property type="entry name" value="dCMP_cyt_deam_1"/>
    <property type="match status" value="1"/>
</dbReference>
<gene>
    <name evidence="20" type="primary">ribD</name>
    <name evidence="20" type="ORF">C7B43_17890</name>
</gene>
<evidence type="ECO:0000259" key="19">
    <source>
        <dbReference type="PROSITE" id="PS51747"/>
    </source>
</evidence>
<keyword evidence="7 15" id="KW-0479">Metal-binding</keyword>
<feature type="binding site" evidence="17">
    <location>
        <position position="159"/>
    </location>
    <ligand>
        <name>NADP(+)</name>
        <dbReference type="ChEBI" id="CHEBI:58349"/>
    </ligand>
</feature>
<evidence type="ECO:0000256" key="1">
    <source>
        <dbReference type="ARBA" id="ARBA00002151"/>
    </source>
</evidence>
<evidence type="ECO:0000256" key="18">
    <source>
        <dbReference type="PIRSR" id="PIRSR006769-3"/>
    </source>
</evidence>
<comment type="catalytic activity">
    <reaction evidence="13 15">
        <text>5-amino-6-(5-phospho-D-ribitylamino)uracil + NADP(+) = 5-amino-6-(5-phospho-D-ribosylamino)uracil + NADPH + H(+)</text>
        <dbReference type="Rhea" id="RHEA:17845"/>
        <dbReference type="ChEBI" id="CHEBI:15378"/>
        <dbReference type="ChEBI" id="CHEBI:57783"/>
        <dbReference type="ChEBI" id="CHEBI:58349"/>
        <dbReference type="ChEBI" id="CHEBI:58421"/>
        <dbReference type="ChEBI" id="CHEBI:58453"/>
        <dbReference type="EC" id="1.1.1.193"/>
    </reaction>
</comment>
<feature type="binding site" evidence="17">
    <location>
        <position position="205"/>
    </location>
    <ligand>
        <name>NADP(+)</name>
        <dbReference type="ChEBI" id="CHEBI:58349"/>
    </ligand>
</feature>
<keyword evidence="10 15" id="KW-0521">NADP</keyword>
<dbReference type="InterPro" id="IPR002734">
    <property type="entry name" value="RibDG_C"/>
</dbReference>
<feature type="active site" description="Proton donor" evidence="16">
    <location>
        <position position="57"/>
    </location>
</feature>
<comment type="catalytic activity">
    <reaction evidence="14 15">
        <text>2,5-diamino-6-hydroxy-4-(5-phosphoribosylamino)-pyrimidine + H2O + H(+) = 5-amino-6-(5-phospho-D-ribosylamino)uracil + NH4(+)</text>
        <dbReference type="Rhea" id="RHEA:21868"/>
        <dbReference type="ChEBI" id="CHEBI:15377"/>
        <dbReference type="ChEBI" id="CHEBI:15378"/>
        <dbReference type="ChEBI" id="CHEBI:28938"/>
        <dbReference type="ChEBI" id="CHEBI:58453"/>
        <dbReference type="ChEBI" id="CHEBI:58614"/>
        <dbReference type="EC" id="3.5.4.26"/>
    </reaction>
</comment>
<name>A0A2T2WRT1_9FIRM</name>
<dbReference type="EC" id="3.5.4.26" evidence="15"/>
<evidence type="ECO:0000256" key="11">
    <source>
        <dbReference type="ARBA" id="ARBA00023002"/>
    </source>
</evidence>
<feature type="binding site" evidence="18">
    <location>
        <position position="55"/>
    </location>
    <ligand>
        <name>Zn(2+)</name>
        <dbReference type="ChEBI" id="CHEBI:29105"/>
        <note>catalytic</note>
    </ligand>
</feature>
<evidence type="ECO:0000256" key="15">
    <source>
        <dbReference type="PIRNR" id="PIRNR006769"/>
    </source>
</evidence>
<dbReference type="NCBIfam" id="TIGR00227">
    <property type="entry name" value="ribD_Cterm"/>
    <property type="match status" value="1"/>
</dbReference>